<dbReference type="AlphaFoldDB" id="A0A5J4WR47"/>
<organism evidence="3 4">
    <name type="scientific">Streblomastix strix</name>
    <dbReference type="NCBI Taxonomy" id="222440"/>
    <lineage>
        <taxon>Eukaryota</taxon>
        <taxon>Metamonada</taxon>
        <taxon>Preaxostyla</taxon>
        <taxon>Oxymonadida</taxon>
        <taxon>Streblomastigidae</taxon>
        <taxon>Streblomastix</taxon>
    </lineage>
</organism>
<feature type="transmembrane region" description="Helical" evidence="2">
    <location>
        <begin position="405"/>
        <end position="430"/>
    </location>
</feature>
<dbReference type="EMBL" id="SNRW01001277">
    <property type="protein sequence ID" value="KAA6397036.1"/>
    <property type="molecule type" value="Genomic_DNA"/>
</dbReference>
<evidence type="ECO:0000313" key="3">
    <source>
        <dbReference type="EMBL" id="KAA6397036.1"/>
    </source>
</evidence>
<keyword evidence="2" id="KW-0472">Membrane</keyword>
<feature type="compositionally biased region" description="Polar residues" evidence="1">
    <location>
        <begin position="453"/>
        <end position="479"/>
    </location>
</feature>
<evidence type="ECO:0000256" key="2">
    <source>
        <dbReference type="SAM" id="Phobius"/>
    </source>
</evidence>
<protein>
    <submittedName>
        <fullName evidence="3">Uncharacterized protein</fullName>
    </submittedName>
</protein>
<feature type="non-terminal residue" evidence="3">
    <location>
        <position position="1"/>
    </location>
</feature>
<reference evidence="3 4" key="1">
    <citation type="submission" date="2019-03" db="EMBL/GenBank/DDBJ databases">
        <title>Single cell metagenomics reveals metabolic interactions within the superorganism composed of flagellate Streblomastix strix and complex community of Bacteroidetes bacteria on its surface.</title>
        <authorList>
            <person name="Treitli S.C."/>
            <person name="Kolisko M."/>
            <person name="Husnik F."/>
            <person name="Keeling P."/>
            <person name="Hampl V."/>
        </authorList>
    </citation>
    <scope>NUCLEOTIDE SEQUENCE [LARGE SCALE GENOMIC DNA]</scope>
    <source>
        <strain evidence="3">ST1C</strain>
    </source>
</reference>
<accession>A0A5J4WR47</accession>
<proteinExistence type="predicted"/>
<comment type="caution">
    <text evidence="3">The sequence shown here is derived from an EMBL/GenBank/DDBJ whole genome shotgun (WGS) entry which is preliminary data.</text>
</comment>
<evidence type="ECO:0000313" key="4">
    <source>
        <dbReference type="Proteomes" id="UP000324800"/>
    </source>
</evidence>
<dbReference type="Proteomes" id="UP000324800">
    <property type="component" value="Unassembled WGS sequence"/>
</dbReference>
<keyword evidence="2" id="KW-1133">Transmembrane helix</keyword>
<keyword evidence="2" id="KW-0812">Transmembrane</keyword>
<gene>
    <name evidence="3" type="ORF">EZS28_007432</name>
</gene>
<name>A0A5J4WR47_9EUKA</name>
<sequence>ASKILNIVVVTAVSDVQVSVPTDRLINENCSIVSIKRDYIESNEYPVRKAAGRLFSQPGAVNSIFKVEAISLILSNLDLVSIGPASGSAIQGESLITGIGKSQIELNNVLLTMGEIIEGIFHSIPTSTAQPSHSLKSFIDIQDSILTIKNFTAQRGQFVGRGAFSIDQKDGIIKIEHGKFLDCKIVRSSTPSSIRNKMLNEDSSAGAIYVSMERGSGSYVPNISIDKCSFTSCGGTDAISGACLFAGSGSSDNYGQVSITNSDFIYCVGSKTGAIFFDNDIVPQNAQNNGFLGNKATLASVNKGNIRSRNTAKLSSSSVETASDIFFQSKDRLDEAGGIMKVANGYHQLDGGSQGEVRISGYQTNFAPYLECEGDSCEIPCEAEIGSAPECEEKVKEKKKGIPGWVIALIIASVLLILAVVGSIIIIYLCCIKKNNIKKSTNNSDQDIEKQKIGQQTNETEMNTESLQSSSEDNQQKSSIEPKTDEINVSNDVCFYLPQYYSVSDDLINQFSSTLGIVNCPSPTKTSF</sequence>
<feature type="region of interest" description="Disordered" evidence="1">
    <location>
        <begin position="441"/>
        <end position="482"/>
    </location>
</feature>
<evidence type="ECO:0000256" key="1">
    <source>
        <dbReference type="SAM" id="MobiDB-lite"/>
    </source>
</evidence>